<dbReference type="AlphaFoldDB" id="A0A939G7N6"/>
<accession>A0A939G7N6</accession>
<reference evidence="1 2" key="1">
    <citation type="submission" date="2021-03" db="EMBL/GenBank/DDBJ databases">
        <title>Fibrella sp. HMF5036 genome sequencing and assembly.</title>
        <authorList>
            <person name="Kang H."/>
            <person name="Kim H."/>
            <person name="Bae S."/>
            <person name="Joh K."/>
        </authorList>
    </citation>
    <scope>NUCLEOTIDE SEQUENCE [LARGE SCALE GENOMIC DNA]</scope>
    <source>
        <strain evidence="1 2">HMF5036</strain>
    </source>
</reference>
<dbReference type="RefSeq" id="WP_207337907.1">
    <property type="nucleotide sequence ID" value="NZ_JAFMYU010000024.1"/>
</dbReference>
<keyword evidence="2" id="KW-1185">Reference proteome</keyword>
<gene>
    <name evidence="1" type="ORF">J2I48_23235</name>
</gene>
<dbReference type="EMBL" id="JAFMYU010000024">
    <property type="protein sequence ID" value="MBO0933942.1"/>
    <property type="molecule type" value="Genomic_DNA"/>
</dbReference>
<name>A0A939G7N6_9BACT</name>
<comment type="caution">
    <text evidence="1">The sequence shown here is derived from an EMBL/GenBank/DDBJ whole genome shotgun (WGS) entry which is preliminary data.</text>
</comment>
<proteinExistence type="predicted"/>
<dbReference type="Proteomes" id="UP000664795">
    <property type="component" value="Unassembled WGS sequence"/>
</dbReference>
<organism evidence="1 2">
    <name type="scientific">Fibrella aquatilis</name>
    <dbReference type="NCBI Taxonomy" id="2817059"/>
    <lineage>
        <taxon>Bacteria</taxon>
        <taxon>Pseudomonadati</taxon>
        <taxon>Bacteroidota</taxon>
        <taxon>Cytophagia</taxon>
        <taxon>Cytophagales</taxon>
        <taxon>Spirosomataceae</taxon>
        <taxon>Fibrella</taxon>
    </lineage>
</organism>
<evidence type="ECO:0000313" key="2">
    <source>
        <dbReference type="Proteomes" id="UP000664795"/>
    </source>
</evidence>
<sequence>MLAIDIQNQPDRYIISIAKTAMDKDALLRLLQNLQLEQLAQKIDFDDSLLELGDEINTGWWQANKQRFINEQL</sequence>
<evidence type="ECO:0000313" key="1">
    <source>
        <dbReference type="EMBL" id="MBO0933942.1"/>
    </source>
</evidence>
<protein>
    <submittedName>
        <fullName evidence="1">Uncharacterized protein</fullName>
    </submittedName>
</protein>